<organism evidence="3">
    <name type="scientific">candidate division WOR-3 bacterium</name>
    <dbReference type="NCBI Taxonomy" id="2052148"/>
    <lineage>
        <taxon>Bacteria</taxon>
        <taxon>Bacteria division WOR-3</taxon>
    </lineage>
</organism>
<evidence type="ECO:0000256" key="1">
    <source>
        <dbReference type="ARBA" id="ARBA00005662"/>
    </source>
</evidence>
<comment type="similarity">
    <text evidence="1">Belongs to the CapA family.</text>
</comment>
<name>A0A7C6EFX4_UNCW3</name>
<dbReference type="InterPro" id="IPR029052">
    <property type="entry name" value="Metallo-depent_PP-like"/>
</dbReference>
<evidence type="ECO:0000313" key="3">
    <source>
        <dbReference type="EMBL" id="HHS62200.1"/>
    </source>
</evidence>
<evidence type="ECO:0000259" key="2">
    <source>
        <dbReference type="SMART" id="SM00854"/>
    </source>
</evidence>
<accession>A0A7C6EFX4</accession>
<dbReference type="SUPFAM" id="SSF56300">
    <property type="entry name" value="Metallo-dependent phosphatases"/>
    <property type="match status" value="1"/>
</dbReference>
<protein>
    <submittedName>
        <fullName evidence="3">CapA family protein</fullName>
    </submittedName>
</protein>
<dbReference type="SMART" id="SM00854">
    <property type="entry name" value="PGA_cap"/>
    <property type="match status" value="1"/>
</dbReference>
<dbReference type="PANTHER" id="PTHR33393">
    <property type="entry name" value="POLYGLUTAMINE SYNTHESIS ACCESSORY PROTEIN RV0574C-RELATED"/>
    <property type="match status" value="1"/>
</dbReference>
<reference evidence="3" key="1">
    <citation type="journal article" date="2020" name="mSystems">
        <title>Genome- and Community-Level Interaction Insights into Carbon Utilization and Element Cycling Functions of Hydrothermarchaeota in Hydrothermal Sediment.</title>
        <authorList>
            <person name="Zhou Z."/>
            <person name="Liu Y."/>
            <person name="Xu W."/>
            <person name="Pan J."/>
            <person name="Luo Z.H."/>
            <person name="Li M."/>
        </authorList>
    </citation>
    <scope>NUCLEOTIDE SEQUENCE [LARGE SCALE GENOMIC DNA]</scope>
    <source>
        <strain evidence="3">SpSt-783</strain>
    </source>
</reference>
<dbReference type="InterPro" id="IPR052169">
    <property type="entry name" value="CW_Biosynth-Accessory"/>
</dbReference>
<feature type="domain" description="Capsule synthesis protein CapA" evidence="2">
    <location>
        <begin position="19"/>
        <end position="258"/>
    </location>
</feature>
<dbReference type="InterPro" id="IPR019079">
    <property type="entry name" value="Capsule_synth_CapA"/>
</dbReference>
<dbReference type="Pfam" id="PF09587">
    <property type="entry name" value="PGA_cap"/>
    <property type="match status" value="2"/>
</dbReference>
<proteinExistence type="inferred from homology"/>
<gene>
    <name evidence="3" type="ORF">ENV70_01100</name>
</gene>
<comment type="caution">
    <text evidence="3">The sequence shown here is derived from an EMBL/GenBank/DDBJ whole genome shotgun (WGS) entry which is preliminary data.</text>
</comment>
<dbReference type="AlphaFoldDB" id="A0A7C6EFX4"/>
<dbReference type="PANTHER" id="PTHR33393:SF11">
    <property type="entry name" value="POLYGLUTAMINE SYNTHESIS ACCESSORY PROTEIN RV0574C-RELATED"/>
    <property type="match status" value="1"/>
</dbReference>
<dbReference type="EMBL" id="DTHJ01000023">
    <property type="protein sequence ID" value="HHS62200.1"/>
    <property type="molecule type" value="Genomic_DNA"/>
</dbReference>
<sequence>MKIIIPFLLFSLCLGDTLTIIAVGDIMMGTTYPEPRLPPNDGSNIFSNVSDFLKQADLTMGNLEGPLTDKGECTKKIEKGRVYAFRTPTHYAYYLFDAGFDFLNLKNNHINDFGTTGMLSTINTLKNYGIQFGTDEIYGDFMIKNKKICIIPFSQAPYGNSILNIPEAQRIVAEKAREYDIVIVSFHGGGEGMNFLHIKDTMEYFLDTPRGNVIRFSRAMIDSGADFVCGHGPHIPRAIELYKDRLIAYSLGNFFTYGFNIQGPTGFAPILKVCVDSTGKFIDGQIISAIQRPGGILEIDTLNQAAKLIRELSIEDLPDNNLVINEDGMIFPKIQNQEQN</sequence>
<dbReference type="CDD" id="cd07381">
    <property type="entry name" value="MPP_CapA"/>
    <property type="match status" value="1"/>
</dbReference>